<feature type="domain" description="Cell wall-active antibiotics response LiaF-like C-terminal" evidence="3">
    <location>
        <begin position="99"/>
        <end position="172"/>
    </location>
</feature>
<evidence type="ECO:0000313" key="4">
    <source>
        <dbReference type="EMBL" id="AOS63251.1"/>
    </source>
</evidence>
<gene>
    <name evidence="4" type="ORF">TL08_12185</name>
</gene>
<keyword evidence="5" id="KW-1185">Reference proteome</keyword>
<dbReference type="KEGG" id="ahm:TL08_12185"/>
<dbReference type="PANTHER" id="PTHR40763:SF4">
    <property type="entry name" value="DUF1707 DOMAIN-CONTAINING PROTEIN"/>
    <property type="match status" value="1"/>
</dbReference>
<organism evidence="4 5">
    <name type="scientific">Actinoalloteichus hymeniacidonis</name>
    <dbReference type="NCBI Taxonomy" id="340345"/>
    <lineage>
        <taxon>Bacteria</taxon>
        <taxon>Bacillati</taxon>
        <taxon>Actinomycetota</taxon>
        <taxon>Actinomycetes</taxon>
        <taxon>Pseudonocardiales</taxon>
        <taxon>Pseudonocardiaceae</taxon>
        <taxon>Actinoalloteichus</taxon>
    </lineage>
</organism>
<dbReference type="RefSeq" id="WP_236750744.1">
    <property type="nucleotide sequence ID" value="NZ_CP014859.1"/>
</dbReference>
<dbReference type="InterPro" id="IPR024425">
    <property type="entry name" value="LiaF-like_C"/>
</dbReference>
<evidence type="ECO:0000256" key="1">
    <source>
        <dbReference type="SAM" id="MobiDB-lite"/>
    </source>
</evidence>
<dbReference type="Pfam" id="PF08044">
    <property type="entry name" value="DUF1707"/>
    <property type="match status" value="1"/>
</dbReference>
<feature type="compositionally biased region" description="Basic and acidic residues" evidence="1">
    <location>
        <begin position="1"/>
        <end position="20"/>
    </location>
</feature>
<dbReference type="PANTHER" id="PTHR40763">
    <property type="entry name" value="MEMBRANE PROTEIN-RELATED"/>
    <property type="match status" value="1"/>
</dbReference>
<feature type="domain" description="DUF1707" evidence="2">
    <location>
        <begin position="11"/>
        <end position="63"/>
    </location>
</feature>
<protein>
    <submittedName>
        <fullName evidence="4">DUF1707 family protein/predicted membrane protein (DUF2154)</fullName>
    </submittedName>
</protein>
<dbReference type="Pfam" id="PF09922">
    <property type="entry name" value="LiaF-like_C"/>
    <property type="match status" value="1"/>
</dbReference>
<dbReference type="InterPro" id="IPR012551">
    <property type="entry name" value="DUF1707_SHOCT-like"/>
</dbReference>
<reference evidence="5" key="1">
    <citation type="submission" date="2016-03" db="EMBL/GenBank/DDBJ databases">
        <title>Complete genome sequence of the type strain Actinoalloteichus hymeniacidonis DSM 45092.</title>
        <authorList>
            <person name="Schaffert L."/>
            <person name="Albersmeier A."/>
            <person name="Winkler A."/>
            <person name="Kalinowski J."/>
            <person name="Zotchev S."/>
            <person name="Ruckert C."/>
        </authorList>
    </citation>
    <scope>NUCLEOTIDE SEQUENCE [LARGE SCALE GENOMIC DNA]</scope>
    <source>
        <strain evidence="5">HPA177(T) (DSM 45092(T))</strain>
    </source>
</reference>
<evidence type="ECO:0000259" key="2">
    <source>
        <dbReference type="Pfam" id="PF08044"/>
    </source>
</evidence>
<name>A0AAC9HQ42_9PSEU</name>
<dbReference type="AlphaFoldDB" id="A0AAC9HQ42"/>
<dbReference type="EMBL" id="CP014859">
    <property type="protein sequence ID" value="AOS63251.1"/>
    <property type="molecule type" value="Genomic_DNA"/>
</dbReference>
<proteinExistence type="predicted"/>
<sequence length="209" mass="23286">MTEQPDRRPEVRVSDAERDQTATLLNQAVGEGRLTLEEFTERVGLAYAADTRGQLEKLVTDLPVAADRSADAAPAKVEKDPSAKRKWKLALLGDNKVSGRWRVHRRMGFFSVLGDNKIDLSNAELGGPEVEITLFGVLGDYEIIVPKGVRVEHSKGFRLLGDSTVKVDESAVLPNSPVVRIKSFSLLGDDVIRHPKKKRRRWTDDDDED</sequence>
<feature type="region of interest" description="Disordered" evidence="1">
    <location>
        <begin position="1"/>
        <end position="25"/>
    </location>
</feature>
<dbReference type="Proteomes" id="UP000095210">
    <property type="component" value="Chromosome"/>
</dbReference>
<evidence type="ECO:0000259" key="3">
    <source>
        <dbReference type="Pfam" id="PF09922"/>
    </source>
</evidence>
<evidence type="ECO:0000313" key="5">
    <source>
        <dbReference type="Proteomes" id="UP000095210"/>
    </source>
</evidence>
<accession>A0AAC9HQ42</accession>